<accession>A0ABN3WJR5</accession>
<dbReference type="RefSeq" id="WP_344961232.1">
    <property type="nucleotide sequence ID" value="NZ_BAAAXZ010000042.1"/>
</dbReference>
<dbReference type="EMBL" id="BAAAXZ010000042">
    <property type="protein sequence ID" value="GAA2917202.1"/>
    <property type="molecule type" value="Genomic_DNA"/>
</dbReference>
<feature type="compositionally biased region" description="Basic residues" evidence="1">
    <location>
        <begin position="441"/>
        <end position="450"/>
    </location>
</feature>
<feature type="compositionally biased region" description="Basic and acidic residues" evidence="1">
    <location>
        <begin position="430"/>
        <end position="440"/>
    </location>
</feature>
<comment type="caution">
    <text evidence="2">The sequence shown here is derived from an EMBL/GenBank/DDBJ whole genome shotgun (WGS) entry which is preliminary data.</text>
</comment>
<evidence type="ECO:0000256" key="1">
    <source>
        <dbReference type="SAM" id="MobiDB-lite"/>
    </source>
</evidence>
<evidence type="ECO:0000313" key="3">
    <source>
        <dbReference type="Proteomes" id="UP001501102"/>
    </source>
</evidence>
<organism evidence="2 3">
    <name type="scientific">Streptomyces thioluteus</name>
    <dbReference type="NCBI Taxonomy" id="66431"/>
    <lineage>
        <taxon>Bacteria</taxon>
        <taxon>Bacillati</taxon>
        <taxon>Actinomycetota</taxon>
        <taxon>Actinomycetes</taxon>
        <taxon>Kitasatosporales</taxon>
        <taxon>Streptomycetaceae</taxon>
        <taxon>Streptomyces</taxon>
    </lineage>
</organism>
<keyword evidence="3" id="KW-1185">Reference proteome</keyword>
<reference evidence="2 3" key="1">
    <citation type="journal article" date="2019" name="Int. J. Syst. Evol. Microbiol.">
        <title>The Global Catalogue of Microorganisms (GCM) 10K type strain sequencing project: providing services to taxonomists for standard genome sequencing and annotation.</title>
        <authorList>
            <consortium name="The Broad Institute Genomics Platform"/>
            <consortium name="The Broad Institute Genome Sequencing Center for Infectious Disease"/>
            <person name="Wu L."/>
            <person name="Ma J."/>
        </authorList>
    </citation>
    <scope>NUCLEOTIDE SEQUENCE [LARGE SCALE GENOMIC DNA]</scope>
    <source>
        <strain evidence="2 3">JCM 4087</strain>
    </source>
</reference>
<dbReference type="Proteomes" id="UP001501102">
    <property type="component" value="Unassembled WGS sequence"/>
</dbReference>
<feature type="region of interest" description="Disordered" evidence="1">
    <location>
        <begin position="408"/>
        <end position="469"/>
    </location>
</feature>
<gene>
    <name evidence="2" type="ORF">GCM10020221_11650</name>
</gene>
<feature type="compositionally biased region" description="Basic residues" evidence="1">
    <location>
        <begin position="152"/>
        <end position="163"/>
    </location>
</feature>
<evidence type="ECO:0000313" key="2">
    <source>
        <dbReference type="EMBL" id="GAA2917202.1"/>
    </source>
</evidence>
<proteinExistence type="predicted"/>
<protein>
    <submittedName>
        <fullName evidence="2">Uncharacterized protein</fullName>
    </submittedName>
</protein>
<feature type="region of interest" description="Disordered" evidence="1">
    <location>
        <begin position="137"/>
        <end position="202"/>
    </location>
</feature>
<sequence length="469" mass="50529">MLHGTSDEANAIARLMRSWLDRAGLSVRGLTDRLEPEHFLDGHVPGRSAVSQRLAGANPQWDFVEAVADVCSHDGPERARMLDDARPLWESLRAASGRRGVPPVPPVPPASTGQEPDGAGQLPMAPTRTELLERELMKARSRVRRSRADRLRRSHERLRRHRPSGVLSGAPPGTPSGVRSTGQSAVPPPDTPPPDDRTVMSDTPPLVTVASLVDARTHGRAAEAARIATTLGLEGTPGYIRRALELLHVEERETDAGLVLAAVAHSRPATLVPGVLAALFRPGEPVDLYATRLRVIIARNAPAERVLEVGRALRDAVQDTDYQQILALAGRVRAVGDVPALVAALQKTGRDRDVDWLLDRAARERPATEAHSLAERLRLGGNAEALGILLRKLDEVCAAPQLPPFAREVPASGEEAQPGRVATPAEPLDDDRPVDRDPARHPRARPRPGRPVRTAVHGADPAAPLLTPE</sequence>
<name>A0ABN3WJR5_STRTU</name>
<feature type="region of interest" description="Disordered" evidence="1">
    <location>
        <begin position="94"/>
        <end position="124"/>
    </location>
</feature>